<dbReference type="InterPro" id="IPR051318">
    <property type="entry name" value="Fe-S_L-Ser"/>
</dbReference>
<dbReference type="SUPFAM" id="SSF143548">
    <property type="entry name" value="Serine metabolism enzymes domain"/>
    <property type="match status" value="1"/>
</dbReference>
<evidence type="ECO:0000259" key="12">
    <source>
        <dbReference type="Pfam" id="PF03313"/>
    </source>
</evidence>
<evidence type="ECO:0000259" key="13">
    <source>
        <dbReference type="Pfam" id="PF03315"/>
    </source>
</evidence>
<dbReference type="Pfam" id="PF03315">
    <property type="entry name" value="SDH_beta"/>
    <property type="match status" value="1"/>
</dbReference>
<protein>
    <recommendedName>
        <fullName evidence="11">L-serine dehydratase</fullName>
        <ecNumber evidence="11">4.3.1.17</ecNumber>
    </recommendedName>
</protein>
<dbReference type="InterPro" id="IPR005130">
    <property type="entry name" value="Ser_deHydtase-like_asu"/>
</dbReference>
<dbReference type="PANTHER" id="PTHR30182:SF1">
    <property type="entry name" value="L-SERINE DEHYDRATASE 1"/>
    <property type="match status" value="1"/>
</dbReference>
<dbReference type="Proteomes" id="UP001577047">
    <property type="component" value="Unassembled WGS sequence"/>
</dbReference>
<sequence length="458" mass="48801">MAISVFDLFKIGIGPSSSHTVGPMRAAATFAQHLREAGLLAQVTRVEVRLYGSLSATGVGHATDRACLLGLMGQWPDRIDPHSIEPRIEQLLQEQCLILDGTHPIPFDYPRDMRLLDENLAYHPNAMSLEAQGEAGSLLTETYYSVGGGFIVEQREIDAPACAEGEVTLPYEFSSGAELLALCKTHGLSVSQLMMANERAWRSDEDIRAGLLAIWAAMRECVENGLRNEGILPGGLKVKRRAARLHRSLQELGKPNVIGSTLSAMEWVNLFALAVNEENAAGGRMVTAPTNGAAGIIPAVLHYYMKFNPTVCDDDVVTFLLAAAAVGILCKKNASISGAEVGCQGEVGSACSMAAAGLAEVLGATPPQLENAAEIALEHNLGLTCDPVGGLVQVPCIERNAIAAVKAINAVQMALRGDGEHFISLDRVIRTMRDTGADMHANYKETSRGGLAVAFVEC</sequence>
<comment type="caution">
    <text evidence="14">The sequence shown here is derived from an EMBL/GenBank/DDBJ whole genome shotgun (WGS) entry which is preliminary data.</text>
</comment>
<evidence type="ECO:0000256" key="10">
    <source>
        <dbReference type="ARBA" id="ARBA00049406"/>
    </source>
</evidence>
<evidence type="ECO:0000256" key="7">
    <source>
        <dbReference type="ARBA" id="ARBA00023004"/>
    </source>
</evidence>
<keyword evidence="7 11" id="KW-0408">Iron</keyword>
<keyword evidence="5 11" id="KW-0004">4Fe-4S</keyword>
<evidence type="ECO:0000256" key="4">
    <source>
        <dbReference type="ARBA" id="ARBA00022432"/>
    </source>
</evidence>
<evidence type="ECO:0000313" key="15">
    <source>
        <dbReference type="Proteomes" id="UP001577047"/>
    </source>
</evidence>
<organism evidence="14 15">
    <name type="scientific">Pseudomonas boreofloridensis</name>
    <dbReference type="NCBI Taxonomy" id="3064348"/>
    <lineage>
        <taxon>Bacteria</taxon>
        <taxon>Pseudomonadati</taxon>
        <taxon>Pseudomonadota</taxon>
        <taxon>Gammaproteobacteria</taxon>
        <taxon>Pseudomonadales</taxon>
        <taxon>Pseudomonadaceae</taxon>
        <taxon>Pseudomonas</taxon>
    </lineage>
</organism>
<keyword evidence="8 11" id="KW-0411">Iron-sulfur</keyword>
<comment type="pathway">
    <text evidence="2">Carbohydrate biosynthesis; gluconeogenesis.</text>
</comment>
<keyword evidence="15" id="KW-1185">Reference proteome</keyword>
<keyword evidence="4 11" id="KW-0312">Gluconeogenesis</keyword>
<keyword evidence="6 11" id="KW-0479">Metal-binding</keyword>
<dbReference type="EC" id="4.3.1.17" evidence="11"/>
<dbReference type="GO" id="GO:0003941">
    <property type="term" value="F:L-serine ammonia-lyase activity"/>
    <property type="evidence" value="ECO:0007669"/>
    <property type="project" value="UniProtKB-EC"/>
</dbReference>
<dbReference type="EMBL" id="JBHFXX010000033">
    <property type="protein sequence ID" value="MFB3803071.1"/>
    <property type="molecule type" value="Genomic_DNA"/>
</dbReference>
<evidence type="ECO:0000256" key="11">
    <source>
        <dbReference type="RuleBase" id="RU366059"/>
    </source>
</evidence>
<evidence type="ECO:0000256" key="1">
    <source>
        <dbReference type="ARBA" id="ARBA00001966"/>
    </source>
</evidence>
<dbReference type="InterPro" id="IPR004644">
    <property type="entry name" value="Fe-S_L-Ser_mono"/>
</dbReference>
<dbReference type="Pfam" id="PF03313">
    <property type="entry name" value="SDH_alpha"/>
    <property type="match status" value="1"/>
</dbReference>
<dbReference type="InterPro" id="IPR029009">
    <property type="entry name" value="ASB_dom_sf"/>
</dbReference>
<evidence type="ECO:0000256" key="3">
    <source>
        <dbReference type="ARBA" id="ARBA00008636"/>
    </source>
</evidence>
<evidence type="ECO:0000256" key="8">
    <source>
        <dbReference type="ARBA" id="ARBA00023014"/>
    </source>
</evidence>
<comment type="cofactor">
    <cofactor evidence="1 11">
        <name>[4Fe-4S] cluster</name>
        <dbReference type="ChEBI" id="CHEBI:49883"/>
    </cofactor>
</comment>
<keyword evidence="9 11" id="KW-0456">Lyase</keyword>
<evidence type="ECO:0000256" key="5">
    <source>
        <dbReference type="ARBA" id="ARBA00022485"/>
    </source>
</evidence>
<dbReference type="InterPro" id="IPR005131">
    <property type="entry name" value="Ser_deHydtase_bsu"/>
</dbReference>
<evidence type="ECO:0000256" key="6">
    <source>
        <dbReference type="ARBA" id="ARBA00022723"/>
    </source>
</evidence>
<dbReference type="Gene3D" id="3.30.1330.90">
    <property type="entry name" value="D-3-phosphoglycerate dehydrogenase, domain 3"/>
    <property type="match status" value="1"/>
</dbReference>
<dbReference type="RefSeq" id="WP_304485343.1">
    <property type="nucleotide sequence ID" value="NZ_JAUQOQ010000027.1"/>
</dbReference>
<evidence type="ECO:0000313" key="14">
    <source>
        <dbReference type="EMBL" id="MFB3803071.1"/>
    </source>
</evidence>
<accession>A0ABV4ZEL2</accession>
<evidence type="ECO:0000256" key="2">
    <source>
        <dbReference type="ARBA" id="ARBA00004742"/>
    </source>
</evidence>
<comment type="catalytic activity">
    <reaction evidence="10 11">
        <text>L-serine = pyruvate + NH4(+)</text>
        <dbReference type="Rhea" id="RHEA:19169"/>
        <dbReference type="ChEBI" id="CHEBI:15361"/>
        <dbReference type="ChEBI" id="CHEBI:28938"/>
        <dbReference type="ChEBI" id="CHEBI:33384"/>
        <dbReference type="EC" id="4.3.1.17"/>
    </reaction>
</comment>
<evidence type="ECO:0000256" key="9">
    <source>
        <dbReference type="ARBA" id="ARBA00023239"/>
    </source>
</evidence>
<name>A0ABV4ZEL2_9PSED</name>
<feature type="domain" description="Serine dehydratase-like alpha subunit" evidence="12">
    <location>
        <begin position="186"/>
        <end position="452"/>
    </location>
</feature>
<feature type="domain" description="Serine dehydratase beta chain" evidence="13">
    <location>
        <begin position="4"/>
        <end position="155"/>
    </location>
</feature>
<dbReference type="PANTHER" id="PTHR30182">
    <property type="entry name" value="L-SERINE DEHYDRATASE"/>
    <property type="match status" value="1"/>
</dbReference>
<comment type="similarity">
    <text evidence="3 11">Belongs to the iron-sulfur dependent L-serine dehydratase family.</text>
</comment>
<reference evidence="14 15" key="1">
    <citation type="submission" date="2024-09" db="EMBL/GenBank/DDBJ databases">
        <authorList>
            <person name="Fullem K."/>
        </authorList>
    </citation>
    <scope>NUCLEOTIDE SEQUENCE [LARGE SCALE GENOMIC DNA]</scope>
    <source>
        <strain evidence="15">K1(2024)</strain>
    </source>
</reference>
<proteinExistence type="inferred from homology"/>
<gene>
    <name evidence="14" type="ORF">ACE1YR_22025</name>
</gene>
<dbReference type="NCBIfam" id="TIGR00720">
    <property type="entry name" value="sda_mono"/>
    <property type="match status" value="1"/>
</dbReference>